<organism evidence="2 3">
    <name type="scientific">Symmachiella dynata</name>
    <dbReference type="NCBI Taxonomy" id="2527995"/>
    <lineage>
        <taxon>Bacteria</taxon>
        <taxon>Pseudomonadati</taxon>
        <taxon>Planctomycetota</taxon>
        <taxon>Planctomycetia</taxon>
        <taxon>Planctomycetales</taxon>
        <taxon>Planctomycetaceae</taxon>
        <taxon>Symmachiella</taxon>
    </lineage>
</organism>
<keyword evidence="1" id="KW-1133">Transmembrane helix</keyword>
<name>A0A517ZL92_9PLAN</name>
<sequence length="189" mass="20807">MFQQFDRLFCGMLFVAFGGVIEGLGGLLVAFGYIAVALACRDLAQYSAKFSQVQRLCLFFAVLSVTGTVMITGSSVLLAIPIALMQLLMTWQLLHGIAEFSRNHDAPQLAESADWRRRAYLIVNVISAVALLFIVLISMGFGDVHPSLIFAAMIPAWATGLMVLHLLYLMRLRFAEKKPTFASSELSPE</sequence>
<evidence type="ECO:0000313" key="3">
    <source>
        <dbReference type="Proteomes" id="UP000319383"/>
    </source>
</evidence>
<dbReference type="EMBL" id="CP036276">
    <property type="protein sequence ID" value="QDU43226.1"/>
    <property type="molecule type" value="Genomic_DNA"/>
</dbReference>
<accession>A0A517ZL92</accession>
<feature type="transmembrane region" description="Helical" evidence="1">
    <location>
        <begin position="148"/>
        <end position="169"/>
    </location>
</feature>
<feature type="transmembrane region" description="Helical" evidence="1">
    <location>
        <begin position="119"/>
        <end position="142"/>
    </location>
</feature>
<keyword evidence="3" id="KW-1185">Reference proteome</keyword>
<reference evidence="2 3" key="1">
    <citation type="submission" date="2019-02" db="EMBL/GenBank/DDBJ databases">
        <title>Deep-cultivation of Planctomycetes and their phenomic and genomic characterization uncovers novel biology.</title>
        <authorList>
            <person name="Wiegand S."/>
            <person name="Jogler M."/>
            <person name="Boedeker C."/>
            <person name="Pinto D."/>
            <person name="Vollmers J."/>
            <person name="Rivas-Marin E."/>
            <person name="Kohn T."/>
            <person name="Peeters S.H."/>
            <person name="Heuer A."/>
            <person name="Rast P."/>
            <person name="Oberbeckmann S."/>
            <person name="Bunk B."/>
            <person name="Jeske O."/>
            <person name="Meyerdierks A."/>
            <person name="Storesund J.E."/>
            <person name="Kallscheuer N."/>
            <person name="Luecker S."/>
            <person name="Lage O.M."/>
            <person name="Pohl T."/>
            <person name="Merkel B.J."/>
            <person name="Hornburger P."/>
            <person name="Mueller R.-W."/>
            <person name="Bruemmer F."/>
            <person name="Labrenz M."/>
            <person name="Spormann A.M."/>
            <person name="Op den Camp H."/>
            <person name="Overmann J."/>
            <person name="Amann R."/>
            <person name="Jetten M.S.M."/>
            <person name="Mascher T."/>
            <person name="Medema M.H."/>
            <person name="Devos D.P."/>
            <person name="Kaster A.-K."/>
            <person name="Ovreas L."/>
            <person name="Rohde M."/>
            <person name="Galperin M.Y."/>
            <person name="Jogler C."/>
        </authorList>
    </citation>
    <scope>NUCLEOTIDE SEQUENCE [LARGE SCALE GENOMIC DNA]</scope>
    <source>
        <strain evidence="2 3">Mal52</strain>
    </source>
</reference>
<dbReference type="Proteomes" id="UP000319383">
    <property type="component" value="Chromosome"/>
</dbReference>
<protein>
    <submittedName>
        <fullName evidence="2">Uncharacterized protein</fullName>
    </submittedName>
</protein>
<keyword evidence="1" id="KW-0812">Transmembrane</keyword>
<feature type="transmembrane region" description="Helical" evidence="1">
    <location>
        <begin position="52"/>
        <end position="71"/>
    </location>
</feature>
<feature type="transmembrane region" description="Helical" evidence="1">
    <location>
        <begin position="12"/>
        <end position="40"/>
    </location>
</feature>
<proteinExistence type="predicted"/>
<dbReference type="KEGG" id="sdyn:Mal52_16980"/>
<evidence type="ECO:0000313" key="2">
    <source>
        <dbReference type="EMBL" id="QDU43226.1"/>
    </source>
</evidence>
<keyword evidence="1" id="KW-0472">Membrane</keyword>
<dbReference type="RefSeq" id="WP_145375361.1">
    <property type="nucleotide sequence ID" value="NZ_CP036276.1"/>
</dbReference>
<gene>
    <name evidence="2" type="ORF">Mal52_16980</name>
</gene>
<dbReference type="AlphaFoldDB" id="A0A517ZL92"/>
<evidence type="ECO:0000256" key="1">
    <source>
        <dbReference type="SAM" id="Phobius"/>
    </source>
</evidence>